<evidence type="ECO:0000313" key="2">
    <source>
        <dbReference type="EMBL" id="NYI03884.1"/>
    </source>
</evidence>
<dbReference type="EMBL" id="JACBZD010000001">
    <property type="protein sequence ID" value="NYI03884.1"/>
    <property type="molecule type" value="Genomic_DNA"/>
</dbReference>
<feature type="region of interest" description="Disordered" evidence="1">
    <location>
        <begin position="74"/>
        <end position="105"/>
    </location>
</feature>
<sequence>MAAEKLSISFDPETIDRARRAASRRGMALSTWIDRAARREADLDEARAALEAQFAEHGEPEEDVRAAAREALAAAGVGRPEPGADTAARRKGLNRLDALSSDGEE</sequence>
<proteinExistence type="predicted"/>
<evidence type="ECO:0000256" key="1">
    <source>
        <dbReference type="SAM" id="MobiDB-lite"/>
    </source>
</evidence>
<name>A0A852ZSU3_9ACTN</name>
<dbReference type="RefSeq" id="WP_179812872.1">
    <property type="nucleotide sequence ID" value="NZ_JACBZD010000001.1"/>
</dbReference>
<gene>
    <name evidence="2" type="ORF">FHU37_000827</name>
</gene>
<protein>
    <submittedName>
        <fullName evidence="2">Uncharacterized protein</fullName>
    </submittedName>
</protein>
<dbReference type="AlphaFoldDB" id="A0A852ZSU3"/>
<evidence type="ECO:0000313" key="3">
    <source>
        <dbReference type="Proteomes" id="UP000567795"/>
    </source>
</evidence>
<accession>A0A852ZSU3</accession>
<dbReference type="Proteomes" id="UP000567795">
    <property type="component" value="Unassembled WGS sequence"/>
</dbReference>
<organism evidence="2 3">
    <name type="scientific">Allostreptomyces psammosilenae</name>
    <dbReference type="NCBI Taxonomy" id="1892865"/>
    <lineage>
        <taxon>Bacteria</taxon>
        <taxon>Bacillati</taxon>
        <taxon>Actinomycetota</taxon>
        <taxon>Actinomycetes</taxon>
        <taxon>Kitasatosporales</taxon>
        <taxon>Streptomycetaceae</taxon>
        <taxon>Allostreptomyces</taxon>
    </lineage>
</organism>
<comment type="caution">
    <text evidence="2">The sequence shown here is derived from an EMBL/GenBank/DDBJ whole genome shotgun (WGS) entry which is preliminary data.</text>
</comment>
<keyword evidence="3" id="KW-1185">Reference proteome</keyword>
<reference evidence="2 3" key="1">
    <citation type="submission" date="2020-07" db="EMBL/GenBank/DDBJ databases">
        <title>Sequencing the genomes of 1000 actinobacteria strains.</title>
        <authorList>
            <person name="Klenk H.-P."/>
        </authorList>
    </citation>
    <scope>NUCLEOTIDE SEQUENCE [LARGE SCALE GENOMIC DNA]</scope>
    <source>
        <strain evidence="2 3">DSM 42178</strain>
    </source>
</reference>